<dbReference type="AlphaFoldDB" id="A0A564S819"/>
<evidence type="ECO:0000256" key="9">
    <source>
        <dbReference type="RuleBase" id="RU004181"/>
    </source>
</evidence>
<keyword evidence="4" id="KW-0812">Transmembrane</keyword>
<dbReference type="InterPro" id="IPR001872">
    <property type="entry name" value="Peptidase_A8"/>
</dbReference>
<sequence length="176" mass="19465">MPGTGTLNCNMKRLGDDSVKKNKFYPLGGTTVFLVDQWAKHYVEKNLKMGEKRKLTEKLELRRIHNPGICLGVFANNPKKVKKLTEVGTGIVTVIQMLTLLGNSNILRKIGITLAAAGAWSNLTDRYHKEKVVDYIGVKTGKEKLDQVTYNLGDFAIGAGGVLWVLGSMFKKGKEL</sequence>
<evidence type="ECO:0000313" key="11">
    <source>
        <dbReference type="Proteomes" id="UP000363661"/>
    </source>
</evidence>
<dbReference type="PANTHER" id="PTHR33695:SF1">
    <property type="entry name" value="LIPOPROTEIN SIGNAL PEPTIDASE"/>
    <property type="match status" value="1"/>
</dbReference>
<accession>A0A564S819</accession>
<keyword evidence="8" id="KW-0472">Membrane</keyword>
<protein>
    <submittedName>
        <fullName evidence="10">Lipoprotein signal peptidase</fullName>
    </submittedName>
</protein>
<keyword evidence="3" id="KW-0645">Protease</keyword>
<keyword evidence="7" id="KW-1133">Transmembrane helix</keyword>
<dbReference type="GO" id="GO:0016020">
    <property type="term" value="C:membrane"/>
    <property type="evidence" value="ECO:0007669"/>
    <property type="project" value="InterPro"/>
</dbReference>
<reference evidence="10 11" key="1">
    <citation type="submission" date="2019-07" db="EMBL/GenBank/DDBJ databases">
        <authorList>
            <person name="Hibberd C M."/>
            <person name="Gehrig L. J."/>
            <person name="Chang H.-W."/>
            <person name="Venkatesh S."/>
        </authorList>
    </citation>
    <scope>NUCLEOTIDE SEQUENCE [LARGE SCALE GENOMIC DNA]</scope>
    <source>
        <strain evidence="10">Ruminococcus_torques_SSTS_Bg7063</strain>
    </source>
</reference>
<evidence type="ECO:0000313" key="10">
    <source>
        <dbReference type="EMBL" id="VUW91275.1"/>
    </source>
</evidence>
<evidence type="ECO:0000256" key="6">
    <source>
        <dbReference type="ARBA" id="ARBA00022801"/>
    </source>
</evidence>
<dbReference type="GO" id="GO:0006508">
    <property type="term" value="P:proteolysis"/>
    <property type="evidence" value="ECO:0007669"/>
    <property type="project" value="UniProtKB-KW"/>
</dbReference>
<comment type="similarity">
    <text evidence="1 9">Belongs to the peptidase A8 family.</text>
</comment>
<evidence type="ECO:0000256" key="3">
    <source>
        <dbReference type="ARBA" id="ARBA00022670"/>
    </source>
</evidence>
<dbReference type="EMBL" id="CABHNA010000004">
    <property type="protein sequence ID" value="VUW91275.1"/>
    <property type="molecule type" value="Genomic_DNA"/>
</dbReference>
<evidence type="ECO:0000256" key="7">
    <source>
        <dbReference type="ARBA" id="ARBA00022989"/>
    </source>
</evidence>
<dbReference type="Proteomes" id="UP000363661">
    <property type="component" value="Unassembled WGS sequence"/>
</dbReference>
<gene>
    <name evidence="10" type="ORF">RTSSTS7063_02869</name>
</gene>
<dbReference type="PANTHER" id="PTHR33695">
    <property type="entry name" value="LIPOPROTEIN SIGNAL PEPTIDASE"/>
    <property type="match status" value="1"/>
</dbReference>
<dbReference type="Pfam" id="PF01252">
    <property type="entry name" value="Peptidase_A8"/>
    <property type="match status" value="1"/>
</dbReference>
<evidence type="ECO:0000256" key="5">
    <source>
        <dbReference type="ARBA" id="ARBA00022750"/>
    </source>
</evidence>
<keyword evidence="10" id="KW-0449">Lipoprotein</keyword>
<dbReference type="PRINTS" id="PR00781">
    <property type="entry name" value="LIPOSIGPTASE"/>
</dbReference>
<keyword evidence="11" id="KW-1185">Reference proteome</keyword>
<name>A0A564S819_9FIRM</name>
<keyword evidence="6" id="KW-0378">Hydrolase</keyword>
<evidence type="ECO:0000256" key="8">
    <source>
        <dbReference type="ARBA" id="ARBA00023136"/>
    </source>
</evidence>
<dbReference type="GO" id="GO:0004190">
    <property type="term" value="F:aspartic-type endopeptidase activity"/>
    <property type="evidence" value="ECO:0007669"/>
    <property type="project" value="UniProtKB-KW"/>
</dbReference>
<proteinExistence type="inferred from homology"/>
<evidence type="ECO:0000256" key="1">
    <source>
        <dbReference type="ARBA" id="ARBA00006139"/>
    </source>
</evidence>
<keyword evidence="5" id="KW-0064">Aspartyl protease</keyword>
<evidence type="ECO:0000256" key="4">
    <source>
        <dbReference type="ARBA" id="ARBA00022692"/>
    </source>
</evidence>
<organism evidence="10 11">
    <name type="scientific">[Ruminococcus] torques</name>
    <dbReference type="NCBI Taxonomy" id="33039"/>
    <lineage>
        <taxon>Bacteria</taxon>
        <taxon>Bacillati</taxon>
        <taxon>Bacillota</taxon>
        <taxon>Clostridia</taxon>
        <taxon>Lachnospirales</taxon>
        <taxon>Lachnospiraceae</taxon>
        <taxon>Mediterraneibacter</taxon>
    </lineage>
</organism>
<evidence type="ECO:0000256" key="2">
    <source>
        <dbReference type="ARBA" id="ARBA00022475"/>
    </source>
</evidence>
<keyword evidence="2" id="KW-1003">Cell membrane</keyword>